<dbReference type="Proteomes" id="UP000186216">
    <property type="component" value="Unassembled WGS sequence"/>
</dbReference>
<evidence type="ECO:0000313" key="2">
    <source>
        <dbReference type="EMBL" id="SIS79513.1"/>
    </source>
</evidence>
<protein>
    <submittedName>
        <fullName evidence="3">DUF1311 domain-containing protein</fullName>
    </submittedName>
    <submittedName>
        <fullName evidence="2">Uncharacterized conserved protein YecT, DUF1311 family</fullName>
    </submittedName>
</protein>
<feature type="domain" description="Lysozyme inhibitor LprI-like N-terminal" evidence="1">
    <location>
        <begin position="60"/>
        <end position="166"/>
    </location>
</feature>
<name>A0AA45W3T4_9RHOB</name>
<dbReference type="Gene3D" id="1.20.1270.180">
    <property type="match status" value="1"/>
</dbReference>
<keyword evidence="5" id="KW-1185">Reference proteome</keyword>
<dbReference type="Proteomes" id="UP001215549">
    <property type="component" value="Chromosome"/>
</dbReference>
<dbReference type="AlphaFoldDB" id="A0AA45W3T4"/>
<dbReference type="EMBL" id="CP067140">
    <property type="protein sequence ID" value="WCR04330.1"/>
    <property type="molecule type" value="Genomic_DNA"/>
</dbReference>
<sequence>MRGLVIAFTVIAGGAMAQDAELPAFDPTLLETCLDNASLRAEQGDDKDAESCIGVAAEQCMEGEGGYSTSGMFQCLQQESDWWDARLNDSYSALMASAENMDREAAEGDSPAGEQAPLLKDMQRRWIEFRDAACAYEYSRWGMGSGRIPAGENCHMILTARQALWLEEYRREDGGN</sequence>
<dbReference type="Pfam" id="PF07007">
    <property type="entry name" value="LprI"/>
    <property type="match status" value="1"/>
</dbReference>
<gene>
    <name evidence="3" type="ORF">JHX88_06255</name>
    <name evidence="2" type="ORF">SAMN05421772_10535</name>
</gene>
<evidence type="ECO:0000313" key="5">
    <source>
        <dbReference type="Proteomes" id="UP001215549"/>
    </source>
</evidence>
<evidence type="ECO:0000313" key="4">
    <source>
        <dbReference type="Proteomes" id="UP000186216"/>
    </source>
</evidence>
<reference evidence="3 5" key="2">
    <citation type="submission" date="2021-01" db="EMBL/GenBank/DDBJ databases">
        <title>Biogeographic distribution of Paracoccus.</title>
        <authorList>
            <person name="Hollensteiner J."/>
            <person name="Leineberger J."/>
            <person name="Brinkhoff T."/>
            <person name="Daniel R."/>
        </authorList>
    </citation>
    <scope>NUCLEOTIDE SEQUENCE [LARGE SCALE GENOMIC DNA]</scope>
    <source>
        <strain evidence="3 5">DSM 18447</strain>
    </source>
</reference>
<dbReference type="RefSeq" id="WP_076525092.1">
    <property type="nucleotide sequence ID" value="NZ_CP067140.1"/>
</dbReference>
<evidence type="ECO:0000313" key="3">
    <source>
        <dbReference type="EMBL" id="WCR04330.1"/>
    </source>
</evidence>
<evidence type="ECO:0000259" key="1">
    <source>
        <dbReference type="Pfam" id="PF07007"/>
    </source>
</evidence>
<reference evidence="2 4" key="1">
    <citation type="submission" date="2017-01" db="EMBL/GenBank/DDBJ databases">
        <authorList>
            <person name="Varghese N."/>
            <person name="Submissions S."/>
        </authorList>
    </citation>
    <scope>NUCLEOTIDE SEQUENCE [LARGE SCALE GENOMIC DNA]</scope>
    <source>
        <strain evidence="2 4">DSM 18447</strain>
    </source>
</reference>
<dbReference type="InterPro" id="IPR009739">
    <property type="entry name" value="LprI-like_N"/>
</dbReference>
<organism evidence="2 4">
    <name type="scientific">Paracoccus saliphilus</name>
    <dbReference type="NCBI Taxonomy" id="405559"/>
    <lineage>
        <taxon>Bacteria</taxon>
        <taxon>Pseudomonadati</taxon>
        <taxon>Pseudomonadota</taxon>
        <taxon>Alphaproteobacteria</taxon>
        <taxon>Rhodobacterales</taxon>
        <taxon>Paracoccaceae</taxon>
        <taxon>Paracoccus</taxon>
    </lineage>
</organism>
<accession>A0AA45W3T4</accession>
<proteinExistence type="predicted"/>
<dbReference type="EMBL" id="FTOU01000005">
    <property type="protein sequence ID" value="SIS79513.1"/>
    <property type="molecule type" value="Genomic_DNA"/>
</dbReference>